<comment type="caution">
    <text evidence="1">The sequence shown here is derived from an EMBL/GenBank/DDBJ whole genome shotgun (WGS) entry which is preliminary data.</text>
</comment>
<name>A0A951QGY1_9CYAN</name>
<dbReference type="SUPFAM" id="SSF48452">
    <property type="entry name" value="TPR-like"/>
    <property type="match status" value="1"/>
</dbReference>
<dbReference type="InterPro" id="IPR019734">
    <property type="entry name" value="TPR_rpt"/>
</dbReference>
<dbReference type="Gene3D" id="1.25.40.10">
    <property type="entry name" value="Tetratricopeptide repeat domain"/>
    <property type="match status" value="2"/>
</dbReference>
<dbReference type="InterPro" id="IPR011990">
    <property type="entry name" value="TPR-like_helical_dom_sf"/>
</dbReference>
<dbReference type="AlphaFoldDB" id="A0A951QGY1"/>
<reference evidence="1" key="1">
    <citation type="submission" date="2021-05" db="EMBL/GenBank/DDBJ databases">
        <authorList>
            <person name="Pietrasiak N."/>
            <person name="Ward R."/>
            <person name="Stajich J.E."/>
            <person name="Kurbessoian T."/>
        </authorList>
    </citation>
    <scope>NUCLEOTIDE SEQUENCE</scope>
    <source>
        <strain evidence="1">UHER 2000/2452</strain>
    </source>
</reference>
<dbReference type="PANTHER" id="PTHR12558">
    <property type="entry name" value="CELL DIVISION CYCLE 16,23,27"/>
    <property type="match status" value="1"/>
</dbReference>
<evidence type="ECO:0008006" key="3">
    <source>
        <dbReference type="Google" id="ProtNLM"/>
    </source>
</evidence>
<evidence type="ECO:0000313" key="1">
    <source>
        <dbReference type="EMBL" id="MBW4662428.1"/>
    </source>
</evidence>
<reference evidence="1" key="2">
    <citation type="journal article" date="2022" name="Microbiol. Resour. Announc.">
        <title>Metagenome Sequencing to Explore Phylogenomics of Terrestrial Cyanobacteria.</title>
        <authorList>
            <person name="Ward R.D."/>
            <person name="Stajich J.E."/>
            <person name="Johansen J.R."/>
            <person name="Huntemann M."/>
            <person name="Clum A."/>
            <person name="Foster B."/>
            <person name="Foster B."/>
            <person name="Roux S."/>
            <person name="Palaniappan K."/>
            <person name="Varghese N."/>
            <person name="Mukherjee S."/>
            <person name="Reddy T.B.K."/>
            <person name="Daum C."/>
            <person name="Copeland A."/>
            <person name="Chen I.A."/>
            <person name="Ivanova N.N."/>
            <person name="Kyrpides N.C."/>
            <person name="Shapiro N."/>
            <person name="Eloe-Fadrosh E.A."/>
            <person name="Pietrasiak N."/>
        </authorList>
    </citation>
    <scope>NUCLEOTIDE SEQUENCE</scope>
    <source>
        <strain evidence="1">UHER 2000/2452</strain>
    </source>
</reference>
<dbReference type="SMART" id="SM00028">
    <property type="entry name" value="TPR"/>
    <property type="match status" value="5"/>
</dbReference>
<dbReference type="PANTHER" id="PTHR12558:SF13">
    <property type="entry name" value="CELL DIVISION CYCLE PROTEIN 27 HOMOLOG"/>
    <property type="match status" value="1"/>
</dbReference>
<accession>A0A951QGY1</accession>
<dbReference type="Proteomes" id="UP000757435">
    <property type="component" value="Unassembled WGS sequence"/>
</dbReference>
<dbReference type="EMBL" id="JAHHHD010000075">
    <property type="protein sequence ID" value="MBW4662428.1"/>
    <property type="molecule type" value="Genomic_DNA"/>
</dbReference>
<gene>
    <name evidence="1" type="ORF">KME15_27585</name>
</gene>
<evidence type="ECO:0000313" key="2">
    <source>
        <dbReference type="Proteomes" id="UP000757435"/>
    </source>
</evidence>
<protein>
    <recommendedName>
        <fullName evidence="3">Tetratricopeptide repeat protein</fullName>
    </recommendedName>
</protein>
<proteinExistence type="predicted"/>
<organism evidence="1 2">
    <name type="scientific">Drouetiella hepatica Uher 2000/2452</name>
    <dbReference type="NCBI Taxonomy" id="904376"/>
    <lineage>
        <taxon>Bacteria</taxon>
        <taxon>Bacillati</taxon>
        <taxon>Cyanobacteriota</taxon>
        <taxon>Cyanophyceae</taxon>
        <taxon>Oculatellales</taxon>
        <taxon>Oculatellaceae</taxon>
        <taxon>Drouetiella</taxon>
    </lineage>
</organism>
<sequence length="448" mass="49854">MIVGRFSQKIRKLIFELRLQAARYAAREKDWIKAARRYGGAVALRPDLDWLHVQHGHALKEANLPRDASIAYQRALDLDQRDEETYYHLITQLRKLGRDAAAEQATQKVVALVESGRSASTETPYILVSRLKTKVSAGGSPSLLMKAYEEAIAVAPTEESFVEYGHLLKDIGRHVEAETQYRRALTISLRNPNTLLHLGHALKLQCRINDAIIAYRTAFNLSTNMQDATNQQARLELEALNAQFGEATNLPDGLKGGRYAQTLQPLIDARNWTLLADQLLALSAYDDASDLHEFTAQVLMLIGEKQKAHVILEELFSREKPSAKAFLIMATDKENDGLHDAAADFYGKAIAANMHCGEAFDALVRLKRHKLLFDILEPSLFPKTPSDAANGRLTIAAAGRTPGMTVAKELAESIRAEALNRADELERKGYNAQARLFRTDAALIPQLH</sequence>